<protein>
    <submittedName>
        <fullName evidence="2">Flagellar biosynthesis/type III secretory pathway chaperone</fullName>
    </submittedName>
</protein>
<evidence type="ECO:0000313" key="2">
    <source>
        <dbReference type="EMBL" id="QOL20454.1"/>
    </source>
</evidence>
<evidence type="ECO:0000313" key="3">
    <source>
        <dbReference type="Proteomes" id="UP000594001"/>
    </source>
</evidence>
<name>A0A7L9RV58_9PROT</name>
<sequence>MEKRFQEIKTALTGSFKINHFLQLTDFLTELVTKEMGCLKLVKIQDIEALQPIKQEACGLYAQMIVLLKEKGDYLDDLPVQERRVLKEVTENLSRLLDRNERMIKSFNEANKRVMEIFHEVVQSRLKTNYGPEGKRRPPLNGYTNFSQSG</sequence>
<keyword evidence="2" id="KW-0969">Cilium</keyword>
<dbReference type="EMBL" id="CP054719">
    <property type="protein sequence ID" value="QOL20454.1"/>
    <property type="molecule type" value="Genomic_DNA"/>
</dbReference>
<organism evidence="2 3">
    <name type="scientific">Candidatus Bodocaedibacter vickermanii</name>
    <dbReference type="NCBI Taxonomy" id="2741701"/>
    <lineage>
        <taxon>Bacteria</taxon>
        <taxon>Pseudomonadati</taxon>
        <taxon>Pseudomonadota</taxon>
        <taxon>Alphaproteobacteria</taxon>
        <taxon>Holosporales</taxon>
        <taxon>Candidatus Paracaedibacteraceae</taxon>
        <taxon>Candidatus Bodocaedibacter</taxon>
    </lineage>
</organism>
<dbReference type="KEGG" id="pbal:CPBP_01248"/>
<keyword evidence="2" id="KW-0282">Flagellum</keyword>
<dbReference type="Proteomes" id="UP000594001">
    <property type="component" value="Chromosome"/>
</dbReference>
<reference evidence="2 3" key="1">
    <citation type="submission" date="2020-06" db="EMBL/GenBank/DDBJ databases">
        <title>The endosymbiont of the kinetoplastid Bodo saltans is a Paracaedibacter-like alpha-proteobacterium possessing a putative toxin-antitoxin system.</title>
        <authorList>
            <person name="Midha S."/>
            <person name="Rigden D.J."/>
            <person name="Siozios S."/>
            <person name="Hurst G.D.D."/>
            <person name="Jackson A.P."/>
        </authorList>
    </citation>
    <scope>NUCLEOTIDE SEQUENCE [LARGE SCALE GENOMIC DNA]</scope>
    <source>
        <strain evidence="2">Lake Konstanz</strain>
    </source>
</reference>
<feature type="region of interest" description="Disordered" evidence="1">
    <location>
        <begin position="129"/>
        <end position="150"/>
    </location>
</feature>
<dbReference type="AlphaFoldDB" id="A0A7L9RV58"/>
<dbReference type="RefSeq" id="WP_350331998.1">
    <property type="nucleotide sequence ID" value="NZ_CP054719.1"/>
</dbReference>
<accession>A0A7L9RV58</accession>
<gene>
    <name evidence="2" type="ORF">CPBP_01248</name>
</gene>
<evidence type="ECO:0000256" key="1">
    <source>
        <dbReference type="SAM" id="MobiDB-lite"/>
    </source>
</evidence>
<keyword evidence="2" id="KW-0966">Cell projection</keyword>
<keyword evidence="3" id="KW-1185">Reference proteome</keyword>
<proteinExistence type="predicted"/>